<keyword evidence="1" id="KW-0732">Signal</keyword>
<accession>A0AAV7ESX0</accession>
<sequence>MRRPYTLLALLLGPLLLSACFNIGGGVLGWELEGHDDNEGPDCDDPRSMPDCVNEYCDVMCYNEYEGGSGTCKDKNTFKVKQKTKEGSEVSMAVALSVYIGCLPNGSREKLDITK</sequence>
<dbReference type="Proteomes" id="UP000825729">
    <property type="component" value="Unassembled WGS sequence"/>
</dbReference>
<dbReference type="AlphaFoldDB" id="A0AAV7ESX0"/>
<evidence type="ECO:0000256" key="1">
    <source>
        <dbReference type="SAM" id="SignalP"/>
    </source>
</evidence>
<evidence type="ECO:0000313" key="3">
    <source>
        <dbReference type="Proteomes" id="UP000825729"/>
    </source>
</evidence>
<evidence type="ECO:0008006" key="4">
    <source>
        <dbReference type="Google" id="ProtNLM"/>
    </source>
</evidence>
<feature type="signal peptide" evidence="1">
    <location>
        <begin position="1"/>
        <end position="19"/>
    </location>
</feature>
<evidence type="ECO:0000313" key="2">
    <source>
        <dbReference type="EMBL" id="KAG9451943.1"/>
    </source>
</evidence>
<dbReference type="EMBL" id="JAINDJ010000003">
    <property type="protein sequence ID" value="KAG9451943.1"/>
    <property type="molecule type" value="Genomic_DNA"/>
</dbReference>
<protein>
    <recommendedName>
        <fullName evidence="4">Secreted protein</fullName>
    </recommendedName>
</protein>
<reference evidence="2 3" key="1">
    <citation type="submission" date="2021-07" db="EMBL/GenBank/DDBJ databases">
        <title>The Aristolochia fimbriata genome: insights into angiosperm evolution, floral development and chemical biosynthesis.</title>
        <authorList>
            <person name="Jiao Y."/>
        </authorList>
    </citation>
    <scope>NUCLEOTIDE SEQUENCE [LARGE SCALE GENOMIC DNA]</scope>
    <source>
        <strain evidence="2">IBCAS-2021</strain>
        <tissue evidence="2">Leaf</tissue>
    </source>
</reference>
<dbReference type="PROSITE" id="PS51257">
    <property type="entry name" value="PROKAR_LIPOPROTEIN"/>
    <property type="match status" value="1"/>
</dbReference>
<organism evidence="2 3">
    <name type="scientific">Aristolochia fimbriata</name>
    <name type="common">White veined hardy Dutchman's pipe vine</name>
    <dbReference type="NCBI Taxonomy" id="158543"/>
    <lineage>
        <taxon>Eukaryota</taxon>
        <taxon>Viridiplantae</taxon>
        <taxon>Streptophyta</taxon>
        <taxon>Embryophyta</taxon>
        <taxon>Tracheophyta</taxon>
        <taxon>Spermatophyta</taxon>
        <taxon>Magnoliopsida</taxon>
        <taxon>Magnoliidae</taxon>
        <taxon>Piperales</taxon>
        <taxon>Aristolochiaceae</taxon>
        <taxon>Aristolochia</taxon>
    </lineage>
</organism>
<name>A0AAV7ESX0_ARIFI</name>
<comment type="caution">
    <text evidence="2">The sequence shown here is derived from an EMBL/GenBank/DDBJ whole genome shotgun (WGS) entry which is preliminary data.</text>
</comment>
<proteinExistence type="predicted"/>
<feature type="chain" id="PRO_5043922128" description="Secreted protein" evidence="1">
    <location>
        <begin position="20"/>
        <end position="115"/>
    </location>
</feature>
<keyword evidence="3" id="KW-1185">Reference proteome</keyword>
<gene>
    <name evidence="2" type="ORF">H6P81_004847</name>
</gene>